<gene>
    <name evidence="1" type="ORF">Kalk_20660</name>
</gene>
<proteinExistence type="predicted"/>
<dbReference type="AlphaFoldDB" id="A0A2K9LQX7"/>
<organism evidence="1 2">
    <name type="scientific">Ketobacter alkanivorans</name>
    <dbReference type="NCBI Taxonomy" id="1917421"/>
    <lineage>
        <taxon>Bacteria</taxon>
        <taxon>Pseudomonadati</taxon>
        <taxon>Pseudomonadota</taxon>
        <taxon>Gammaproteobacteria</taxon>
        <taxon>Pseudomonadales</taxon>
        <taxon>Ketobacteraceae</taxon>
        <taxon>Ketobacter</taxon>
    </lineage>
</organism>
<dbReference type="RefSeq" id="WP_101896065.1">
    <property type="nucleotide sequence ID" value="NZ_CP022684.1"/>
</dbReference>
<sequence length="117" mass="13510">MDVIKTLRPGDSGTKKLTERYGDRLVCVRYRKDDEKKRRYTTIELIVDEGPIDHNKLYRLTPEERALCVGVYVSRGDFAAKKQVIEAGGIYDRLSDLWRLPLGKVVKLGMIERLRQG</sequence>
<evidence type="ECO:0000313" key="2">
    <source>
        <dbReference type="Proteomes" id="UP000235116"/>
    </source>
</evidence>
<protein>
    <submittedName>
        <fullName evidence="1">Uncharacterized protein</fullName>
    </submittedName>
</protein>
<reference evidence="2" key="1">
    <citation type="submission" date="2017-08" db="EMBL/GenBank/DDBJ databases">
        <title>Direct submision.</title>
        <authorList>
            <person name="Kim S.-J."/>
            <person name="Rhee S.-K."/>
        </authorList>
    </citation>
    <scope>NUCLEOTIDE SEQUENCE [LARGE SCALE GENOMIC DNA]</scope>
    <source>
        <strain evidence="2">GI5</strain>
    </source>
</reference>
<name>A0A2K9LQX7_9GAMM</name>
<evidence type="ECO:0000313" key="1">
    <source>
        <dbReference type="EMBL" id="AUM14692.1"/>
    </source>
</evidence>
<dbReference type="KEGG" id="kak:Kalk_20660"/>
<accession>A0A2K9LQX7</accession>
<dbReference type="OrthoDB" id="5801544at2"/>
<dbReference type="EMBL" id="CP022684">
    <property type="protein sequence ID" value="AUM14692.1"/>
    <property type="molecule type" value="Genomic_DNA"/>
</dbReference>
<keyword evidence="2" id="KW-1185">Reference proteome</keyword>
<dbReference type="Proteomes" id="UP000235116">
    <property type="component" value="Chromosome"/>
</dbReference>